<comment type="subcellular location">
    <subcellularLocation>
        <location evidence="1">Cytoplasm</location>
        <location evidence="1">Cytoskeleton</location>
        <location evidence="1">Spindle</location>
    </subcellularLocation>
</comment>
<dbReference type="PANTHER" id="PTHR18956:SF6">
    <property type="entry name" value="HYALURONAN MEDIATED MOTILITY RECEPTOR"/>
    <property type="match status" value="1"/>
</dbReference>
<evidence type="ECO:0000256" key="1">
    <source>
        <dbReference type="ARBA" id="ARBA00004186"/>
    </source>
</evidence>
<protein>
    <recommendedName>
        <fullName evidence="6">Hyaluronan-mediated motility receptor C-terminal domain-containing protein</fullName>
    </recommendedName>
</protein>
<dbReference type="PANTHER" id="PTHR18956">
    <property type="entry name" value="HYALURONAN MEDIATED MOTILITY RECEPTOR"/>
    <property type="match status" value="1"/>
</dbReference>
<accession>A0A9P0E7T9</accession>
<keyword evidence="3" id="KW-0206">Cytoskeleton</keyword>
<sequence>MSFPKAKILRFNEEMTCAPPPGKYDPKFEKKVIGVTIDKSKRFNEKKGGMGGGSINASTESLDSACSRCSSHTHSQVVFRTPQMPKKRVFATPRSAIETSQNRRTSTTGLKTKKKLNDIFMQEKENILEQTPEREQAYCLLGKDQEISSLLNEIAELKKSMSKMENSSDILLNNLRSEFETSFNRLSAELEQSKSELEKEREGQKKSLNDFKSHISVLEENIINCNAINSNLEQQLAEKQISLEEMSNKHIQIEKELKEAKETIDKLLANHASEIKALKQKCSDEIEEITTAAELNLDLITQKMENKMKEFQKEVENSQMDEAVDFIDKINEISDVIKEKVKLFDSQILEALTKLKVIEEDLQKKSIEIIDSLKLSNEVHEDKLKEHIRVCESLETQKVINLEQKILIVELQDKVDILENEIGKLKKQCNKYEVIQNEASKTIHVLSQRLFESESEVEKQNEIRNEMKLRINALEEQIRNLIYENNQLNNNLSDLRTAIVAEVKEVEKILLGKVDNYKKKAAEETHKYRILLEERQNQIDSLMKELEYYKNKAVETSECIMLCQSRITSYKEEIKELSLKFNELDDEYNEKMNAQKNLYSILNEDYRKLQEKYQYEKDIHQNELEHLHLAKSDLEKEMEGKIEEVANLQLSLEETQLKLTKTEKELEDLQVVVHEKEQAVEDLALKLDHYTDCAQNTTQQINFLKKTNDDLEADLKKMEEIINEKDLSIETLSVELSESKSYVQTVTEHFVSLMNELGEKDNKCESLTTEIEMKNANMIQVSEEYEKMKKLYESEANRVAELEKDLRDTQRDNEKYVDELISELVLEKERCTELTQTVDDVKHKNAVLDKTVEDLENKLKETENVEILKKKMRILEGNIEELKMENVDFSNEIEALYREIEDSEREVEELKSEKKKISHQLNELKGEKTDLMEMIKQQQEEMELITNEISRQQEQIDELKQMKNDKIDELRAEFQTEVENEVLMLQQTLEEKQKIVNQLQAKEQDLVYKLKAAEADLIAAETEKKNSENKLHDISEKNVELNSKLSAMEKRKNEYKLYAIDLEQDVKILKEQLSVLQDEKEKLKEQYHEESMKTTSIEATVADLECRNRELESIIGPFKEQLMKYESERADLLQKSATTEKELRALELAHAKTLGHHNHKQKIKHVVHLTEQIAELKTELDKLRTENTVLRASVLEAQKEASLRNKRRDKENETSPMKVSKTKIVGRASSPALKERTNAH</sequence>
<evidence type="ECO:0000256" key="4">
    <source>
        <dbReference type="SAM" id="Coils"/>
    </source>
</evidence>
<evidence type="ECO:0000259" key="6">
    <source>
        <dbReference type="Pfam" id="PF15908"/>
    </source>
</evidence>
<name>A0A9P0E7T9_NEZVI</name>
<feature type="coiled-coil region" evidence="4">
    <location>
        <begin position="785"/>
        <end position="1093"/>
    </location>
</feature>
<keyword evidence="8" id="KW-1185">Reference proteome</keyword>
<dbReference type="OrthoDB" id="419631at2759"/>
<keyword evidence="4" id="KW-0175">Coiled coil</keyword>
<feature type="compositionally biased region" description="Basic and acidic residues" evidence="5">
    <location>
        <begin position="1199"/>
        <end position="1213"/>
    </location>
</feature>
<dbReference type="Pfam" id="PF15908">
    <property type="entry name" value="HMMR_C"/>
    <property type="match status" value="1"/>
</dbReference>
<proteinExistence type="predicted"/>
<dbReference type="GO" id="GO:0005819">
    <property type="term" value="C:spindle"/>
    <property type="evidence" value="ECO:0007669"/>
    <property type="project" value="UniProtKB-SubCell"/>
</dbReference>
<dbReference type="GO" id="GO:0005540">
    <property type="term" value="F:hyaluronic acid binding"/>
    <property type="evidence" value="ECO:0007669"/>
    <property type="project" value="InterPro"/>
</dbReference>
<dbReference type="AlphaFoldDB" id="A0A9P0E7T9"/>
<organism evidence="7 8">
    <name type="scientific">Nezara viridula</name>
    <name type="common">Southern green stink bug</name>
    <name type="synonym">Cimex viridulus</name>
    <dbReference type="NCBI Taxonomy" id="85310"/>
    <lineage>
        <taxon>Eukaryota</taxon>
        <taxon>Metazoa</taxon>
        <taxon>Ecdysozoa</taxon>
        <taxon>Arthropoda</taxon>
        <taxon>Hexapoda</taxon>
        <taxon>Insecta</taxon>
        <taxon>Pterygota</taxon>
        <taxon>Neoptera</taxon>
        <taxon>Paraneoptera</taxon>
        <taxon>Hemiptera</taxon>
        <taxon>Heteroptera</taxon>
        <taxon>Panheteroptera</taxon>
        <taxon>Pentatomomorpha</taxon>
        <taxon>Pentatomoidea</taxon>
        <taxon>Pentatomidae</taxon>
        <taxon>Pentatominae</taxon>
        <taxon>Nezara</taxon>
    </lineage>
</organism>
<feature type="domain" description="Hyaluronan-mediated motility receptor C-terminal" evidence="6">
    <location>
        <begin position="1098"/>
        <end position="1188"/>
    </location>
</feature>
<dbReference type="InterPro" id="IPR026203">
    <property type="entry name" value="IHABP"/>
</dbReference>
<feature type="region of interest" description="Disordered" evidence="5">
    <location>
        <begin position="1199"/>
        <end position="1240"/>
    </location>
</feature>
<evidence type="ECO:0000313" key="7">
    <source>
        <dbReference type="EMBL" id="CAH1391540.1"/>
    </source>
</evidence>
<evidence type="ECO:0000256" key="5">
    <source>
        <dbReference type="SAM" id="MobiDB-lite"/>
    </source>
</evidence>
<feature type="coiled-coil region" evidence="4">
    <location>
        <begin position="377"/>
        <end position="728"/>
    </location>
</feature>
<feature type="coiled-coil region" evidence="4">
    <location>
        <begin position="147"/>
        <end position="321"/>
    </location>
</feature>
<keyword evidence="2" id="KW-0963">Cytoplasm</keyword>
<evidence type="ECO:0000313" key="8">
    <source>
        <dbReference type="Proteomes" id="UP001152798"/>
    </source>
</evidence>
<dbReference type="Proteomes" id="UP001152798">
    <property type="component" value="Chromosome 1"/>
</dbReference>
<gene>
    <name evidence="7" type="ORF">NEZAVI_LOCUS2543</name>
</gene>
<dbReference type="InterPro" id="IPR031794">
    <property type="entry name" value="HMMR_C"/>
</dbReference>
<reference evidence="7" key="1">
    <citation type="submission" date="2022-01" db="EMBL/GenBank/DDBJ databases">
        <authorList>
            <person name="King R."/>
        </authorList>
    </citation>
    <scope>NUCLEOTIDE SEQUENCE</scope>
</reference>
<dbReference type="EMBL" id="OV725077">
    <property type="protein sequence ID" value="CAH1391540.1"/>
    <property type="molecule type" value="Genomic_DNA"/>
</dbReference>
<evidence type="ECO:0000256" key="2">
    <source>
        <dbReference type="ARBA" id="ARBA00022490"/>
    </source>
</evidence>
<evidence type="ECO:0000256" key="3">
    <source>
        <dbReference type="ARBA" id="ARBA00023212"/>
    </source>
</evidence>